<dbReference type="PANTHER" id="PTHR42789:SF1">
    <property type="entry name" value="D-ISOMER SPECIFIC 2-HYDROXYACID DEHYDROGENASE FAMILY PROTEIN (AFU_ORTHOLOGUE AFUA_6G10090)"/>
    <property type="match status" value="1"/>
</dbReference>
<comment type="caution">
    <text evidence="8">The sequence shown here is derived from an EMBL/GenBank/DDBJ whole genome shotgun (WGS) entry which is preliminary data.</text>
</comment>
<evidence type="ECO:0000256" key="4">
    <source>
        <dbReference type="ARBA" id="ARBA00023027"/>
    </source>
</evidence>
<name>C0C323_9FIRM</name>
<protein>
    <submittedName>
        <fullName evidence="8">4-phosphoerythronate dehydrogenase</fullName>
        <ecNumber evidence="8">1.1.1.290</ecNumber>
    </submittedName>
</protein>
<dbReference type="OrthoDB" id="9805416at2"/>
<keyword evidence="9" id="KW-1185">Reference proteome</keyword>
<evidence type="ECO:0000313" key="8">
    <source>
        <dbReference type="EMBL" id="EEG73373.1"/>
    </source>
</evidence>
<dbReference type="GO" id="GO:0051287">
    <property type="term" value="F:NAD binding"/>
    <property type="evidence" value="ECO:0007669"/>
    <property type="project" value="InterPro"/>
</dbReference>
<dbReference type="InterPro" id="IPR029752">
    <property type="entry name" value="D-isomer_DH_CS1"/>
</dbReference>
<keyword evidence="3 5" id="KW-0560">Oxidoreductase</keyword>
<dbReference type="STRING" id="553973.CLOHYLEM_06483"/>
<evidence type="ECO:0000256" key="1">
    <source>
        <dbReference type="ARBA" id="ARBA00005854"/>
    </source>
</evidence>
<dbReference type="eggNOG" id="COG1052">
    <property type="taxonomic scope" value="Bacteria"/>
</dbReference>
<accession>C0C323</accession>
<dbReference type="InterPro" id="IPR036291">
    <property type="entry name" value="NAD(P)-bd_dom_sf"/>
</dbReference>
<evidence type="ECO:0000259" key="7">
    <source>
        <dbReference type="Pfam" id="PF02826"/>
    </source>
</evidence>
<dbReference type="PANTHER" id="PTHR42789">
    <property type="entry name" value="D-ISOMER SPECIFIC 2-HYDROXYACID DEHYDROGENASE FAMILY PROTEIN (AFU_ORTHOLOGUE AFUA_6G10090)"/>
    <property type="match status" value="1"/>
</dbReference>
<keyword evidence="2" id="KW-0028">Amino-acid biosynthesis</keyword>
<dbReference type="GO" id="GO:0008652">
    <property type="term" value="P:amino acid biosynthetic process"/>
    <property type="evidence" value="ECO:0007669"/>
    <property type="project" value="UniProtKB-KW"/>
</dbReference>
<feature type="domain" description="D-isomer specific 2-hydroxyacid dehydrogenase NAD-binding" evidence="7">
    <location>
        <begin position="112"/>
        <end position="284"/>
    </location>
</feature>
<gene>
    <name evidence="8" type="primary">pdxB</name>
    <name evidence="8" type="ORF">CLOHYLEM_06483</name>
</gene>
<dbReference type="Pfam" id="PF00389">
    <property type="entry name" value="2-Hacid_dh"/>
    <property type="match status" value="1"/>
</dbReference>
<sequence>MKILVTPTSLKPEKNAPALARLSSFCKDLVFNPAGRPLSEQELLPLLKDCDGYLAGLDQISGPVMECCPRLKAISRYGAGYDRVDLPAAKKLGIKVANTPGANAQAVAELSFALLLALARNIPYLHNETAAGSWIRATGMELYGKTLGIVGLGAIGRKVASCSAGFKMNVLAYDPYIQEDYCQAHGIIPSSLDTLLSEADFITLHLPLNNDTYHLINEQSLTLVKPGAILVNASRGGIIDEEAAFQALKAGRLGGLGLDAFEQEPPGQTPLFTLPNVIATPHTGAHTAEATRAMADMAVDNLIAMLEDRPCSFVL</sequence>
<reference evidence="8" key="1">
    <citation type="submission" date="2009-02" db="EMBL/GenBank/DDBJ databases">
        <authorList>
            <person name="Fulton L."/>
            <person name="Clifton S."/>
            <person name="Fulton B."/>
            <person name="Xu J."/>
            <person name="Minx P."/>
            <person name="Pepin K.H."/>
            <person name="Johnson M."/>
            <person name="Bhonagiri V."/>
            <person name="Nash W.E."/>
            <person name="Mardis E.R."/>
            <person name="Wilson R.K."/>
        </authorList>
    </citation>
    <scope>NUCLEOTIDE SEQUENCE [LARGE SCALE GENOMIC DNA]</scope>
    <source>
        <strain evidence="8">DSM 15053</strain>
    </source>
</reference>
<keyword evidence="4" id="KW-0520">NAD</keyword>
<dbReference type="PROSITE" id="PS00671">
    <property type="entry name" value="D_2_HYDROXYACID_DH_3"/>
    <property type="match status" value="1"/>
</dbReference>
<dbReference type="InterPro" id="IPR006140">
    <property type="entry name" value="D-isomer_DH_NAD-bd"/>
</dbReference>
<evidence type="ECO:0000313" key="9">
    <source>
        <dbReference type="Proteomes" id="UP000004893"/>
    </source>
</evidence>
<dbReference type="EC" id="1.1.1.290" evidence="8"/>
<dbReference type="CDD" id="cd12172">
    <property type="entry name" value="PGDH_like_2"/>
    <property type="match status" value="1"/>
</dbReference>
<dbReference type="GO" id="GO:0033711">
    <property type="term" value="F:4-phosphoerythronate dehydrogenase activity"/>
    <property type="evidence" value="ECO:0007669"/>
    <property type="project" value="UniProtKB-EC"/>
</dbReference>
<evidence type="ECO:0000256" key="3">
    <source>
        <dbReference type="ARBA" id="ARBA00023002"/>
    </source>
</evidence>
<dbReference type="InterPro" id="IPR006139">
    <property type="entry name" value="D-isomer_2_OHA_DH_cat_dom"/>
</dbReference>
<evidence type="ECO:0000259" key="6">
    <source>
        <dbReference type="Pfam" id="PF00389"/>
    </source>
</evidence>
<dbReference type="SUPFAM" id="SSF52283">
    <property type="entry name" value="Formate/glycerate dehydrogenase catalytic domain-like"/>
    <property type="match status" value="1"/>
</dbReference>
<dbReference type="FunFam" id="3.40.50.720:FF:000203">
    <property type="entry name" value="D-3-phosphoglycerate dehydrogenase (SerA)"/>
    <property type="match status" value="1"/>
</dbReference>
<evidence type="ECO:0000256" key="5">
    <source>
        <dbReference type="RuleBase" id="RU003719"/>
    </source>
</evidence>
<evidence type="ECO:0000256" key="2">
    <source>
        <dbReference type="ARBA" id="ARBA00022605"/>
    </source>
</evidence>
<dbReference type="Pfam" id="PF02826">
    <property type="entry name" value="2-Hacid_dh_C"/>
    <property type="match status" value="1"/>
</dbReference>
<proteinExistence type="inferred from homology"/>
<dbReference type="AlphaFoldDB" id="C0C323"/>
<organism evidence="8 9">
    <name type="scientific">[Clostridium] hylemonae DSM 15053</name>
    <dbReference type="NCBI Taxonomy" id="553973"/>
    <lineage>
        <taxon>Bacteria</taxon>
        <taxon>Bacillati</taxon>
        <taxon>Bacillota</taxon>
        <taxon>Clostridia</taxon>
        <taxon>Lachnospirales</taxon>
        <taxon>Lachnospiraceae</taxon>
    </lineage>
</organism>
<feature type="domain" description="D-isomer specific 2-hydroxyacid dehydrogenase catalytic" evidence="6">
    <location>
        <begin position="25"/>
        <end position="312"/>
    </location>
</feature>
<comment type="similarity">
    <text evidence="1 5">Belongs to the D-isomer specific 2-hydroxyacid dehydrogenase family.</text>
</comment>
<reference evidence="8" key="2">
    <citation type="submission" date="2013-06" db="EMBL/GenBank/DDBJ databases">
        <title>Draft genome sequence of Clostridium hylemonae (DSM 15053).</title>
        <authorList>
            <person name="Sudarsanam P."/>
            <person name="Ley R."/>
            <person name="Guruge J."/>
            <person name="Turnbaugh P.J."/>
            <person name="Mahowald M."/>
            <person name="Liep D."/>
            <person name="Gordon J."/>
        </authorList>
    </citation>
    <scope>NUCLEOTIDE SEQUENCE</scope>
    <source>
        <strain evidence="8">DSM 15053</strain>
    </source>
</reference>
<dbReference type="PROSITE" id="PS00670">
    <property type="entry name" value="D_2_HYDROXYACID_DH_2"/>
    <property type="match status" value="1"/>
</dbReference>
<dbReference type="InterPro" id="IPR050857">
    <property type="entry name" value="D-2-hydroxyacid_DH"/>
</dbReference>
<dbReference type="Proteomes" id="UP000004893">
    <property type="component" value="Unassembled WGS sequence"/>
</dbReference>
<dbReference type="EMBL" id="ABYI02000027">
    <property type="protein sequence ID" value="EEG73373.1"/>
    <property type="molecule type" value="Genomic_DNA"/>
</dbReference>
<dbReference type="HOGENOM" id="CLU_019796_1_3_9"/>
<dbReference type="PROSITE" id="PS00065">
    <property type="entry name" value="D_2_HYDROXYACID_DH_1"/>
    <property type="match status" value="1"/>
</dbReference>
<dbReference type="RefSeq" id="WP_006443839.1">
    <property type="nucleotide sequence ID" value="NZ_CP036524.1"/>
</dbReference>
<dbReference type="InterPro" id="IPR029753">
    <property type="entry name" value="D-isomer_DH_CS"/>
</dbReference>
<dbReference type="SUPFAM" id="SSF51735">
    <property type="entry name" value="NAD(P)-binding Rossmann-fold domains"/>
    <property type="match status" value="1"/>
</dbReference>
<dbReference type="Gene3D" id="3.40.50.720">
    <property type="entry name" value="NAD(P)-binding Rossmann-like Domain"/>
    <property type="match status" value="2"/>
</dbReference>